<gene>
    <name evidence="1" type="primary">letE</name>
    <name evidence="1" type="ORF">Lnau_2805</name>
</gene>
<dbReference type="RefSeq" id="WP_058505773.1">
    <property type="nucleotide sequence ID" value="NZ_CAAAIF010000003.1"/>
</dbReference>
<proteinExistence type="predicted"/>
<keyword evidence="2" id="KW-1185">Reference proteome</keyword>
<evidence type="ECO:0000313" key="1">
    <source>
        <dbReference type="EMBL" id="KTD33157.1"/>
    </source>
</evidence>
<accession>A0A0W0WLE4</accession>
<dbReference type="Proteomes" id="UP000054725">
    <property type="component" value="Unassembled WGS sequence"/>
</dbReference>
<dbReference type="PATRIC" id="fig|45070.6.peg.2958"/>
<dbReference type="OrthoDB" id="5649625at2"/>
<dbReference type="EMBL" id="LNYO01000024">
    <property type="protein sequence ID" value="KTD33157.1"/>
    <property type="molecule type" value="Genomic_DNA"/>
</dbReference>
<sequence>MNDTTELLPHIKLRFNIEHPSFEECYSYGYECALAEVGEDENPFPEGSHEYEQWQEGWWAGFYGEKPLYEPTEAETGASEAANDQTYHFITSLVSSNFLANMLKITGALAATAVVGYQVFELVA</sequence>
<reference evidence="1 2" key="1">
    <citation type="submission" date="2015-11" db="EMBL/GenBank/DDBJ databases">
        <title>Genomic analysis of 38 Legionella species identifies large and diverse effector repertoires.</title>
        <authorList>
            <person name="Burstein D."/>
            <person name="Amaro F."/>
            <person name="Zusman T."/>
            <person name="Lifshitz Z."/>
            <person name="Cohen O."/>
            <person name="Gilbert J.A."/>
            <person name="Pupko T."/>
            <person name="Shuman H.A."/>
            <person name="Segal G."/>
        </authorList>
    </citation>
    <scope>NUCLEOTIDE SEQUENCE [LARGE SCALE GENOMIC DNA]</scope>
    <source>
        <strain evidence="1 2">ATCC 49506</strain>
    </source>
</reference>
<organism evidence="1 2">
    <name type="scientific">Legionella nautarum</name>
    <dbReference type="NCBI Taxonomy" id="45070"/>
    <lineage>
        <taxon>Bacteria</taxon>
        <taxon>Pseudomonadati</taxon>
        <taxon>Pseudomonadota</taxon>
        <taxon>Gammaproteobacteria</taxon>
        <taxon>Legionellales</taxon>
        <taxon>Legionellaceae</taxon>
        <taxon>Legionella</taxon>
    </lineage>
</organism>
<protein>
    <submittedName>
        <fullName evidence="1">Transmission trait enhancer protein LetE</fullName>
    </submittedName>
</protein>
<dbReference type="AlphaFoldDB" id="A0A0W0WLE4"/>
<name>A0A0W0WLE4_9GAMM</name>
<comment type="caution">
    <text evidence="1">The sequence shown here is derived from an EMBL/GenBank/DDBJ whole genome shotgun (WGS) entry which is preliminary data.</text>
</comment>
<evidence type="ECO:0000313" key="2">
    <source>
        <dbReference type="Proteomes" id="UP000054725"/>
    </source>
</evidence>